<evidence type="ECO:0000256" key="1">
    <source>
        <dbReference type="ARBA" id="ARBA00022694"/>
    </source>
</evidence>
<evidence type="ECO:0000313" key="9">
    <source>
        <dbReference type="EMBL" id="NMF02624.1"/>
    </source>
</evidence>
<dbReference type="GO" id="GO:0000049">
    <property type="term" value="F:tRNA binding"/>
    <property type="evidence" value="ECO:0007669"/>
    <property type="project" value="UniProtKB-UniRule"/>
</dbReference>
<comment type="function">
    <text evidence="6">RNaseP catalyzes the removal of the 5'-leader sequence from pre-tRNA to produce the mature 5'-terminus. It can also cleave other RNA substrates such as 4.5S RNA. The protein component plays an auxiliary but essential role in vivo by binding to the 5'-leader sequence and broadening the substrate specificity of the ribozyme.</text>
</comment>
<dbReference type="GO" id="GO:0042781">
    <property type="term" value="F:3'-tRNA processing endoribonuclease activity"/>
    <property type="evidence" value="ECO:0007669"/>
    <property type="project" value="TreeGrafter"/>
</dbReference>
<protein>
    <recommendedName>
        <fullName evidence="6 7">Ribonuclease P protein component</fullName>
        <shortName evidence="6">RNase P protein</shortName>
        <shortName evidence="6">RNaseP protein</shortName>
        <ecNumber evidence="6 7">3.1.26.5</ecNumber>
    </recommendedName>
    <alternativeName>
        <fullName evidence="6">Protein C5</fullName>
    </alternativeName>
</protein>
<feature type="region of interest" description="Disordered" evidence="8">
    <location>
        <begin position="35"/>
        <end position="65"/>
    </location>
</feature>
<dbReference type="HAMAP" id="MF_00227">
    <property type="entry name" value="RNase_P"/>
    <property type="match status" value="1"/>
</dbReference>
<evidence type="ECO:0000256" key="6">
    <source>
        <dbReference type="HAMAP-Rule" id="MF_00227"/>
    </source>
</evidence>
<keyword evidence="2 6" id="KW-0540">Nuclease</keyword>
<dbReference type="GO" id="GO:0030677">
    <property type="term" value="C:ribonuclease P complex"/>
    <property type="evidence" value="ECO:0007669"/>
    <property type="project" value="TreeGrafter"/>
</dbReference>
<keyword evidence="5 6" id="KW-0694">RNA-binding</keyword>
<keyword evidence="4 6" id="KW-0378">Hydrolase</keyword>
<comment type="subunit">
    <text evidence="6">Consists of a catalytic RNA component (M1 or rnpB) and a protein subunit.</text>
</comment>
<gene>
    <name evidence="6 9" type="primary">rnpA</name>
    <name evidence="9" type="ORF">HF843_05470</name>
</gene>
<dbReference type="GeneID" id="303204279"/>
<name>A0A848D3L9_9BIFI</name>
<comment type="caution">
    <text evidence="9">The sequence shown here is derived from an EMBL/GenBank/DDBJ whole genome shotgun (WGS) entry which is preliminary data.</text>
</comment>
<dbReference type="AlphaFoldDB" id="A0A848D3L9"/>
<dbReference type="Gene3D" id="3.30.230.10">
    <property type="match status" value="1"/>
</dbReference>
<comment type="catalytic activity">
    <reaction evidence="6">
        <text>Endonucleolytic cleavage of RNA, removing 5'-extranucleotides from tRNA precursor.</text>
        <dbReference type="EC" id="3.1.26.5"/>
    </reaction>
</comment>
<dbReference type="InterPro" id="IPR000100">
    <property type="entry name" value="RNase_P"/>
</dbReference>
<dbReference type="Proteomes" id="UP000583419">
    <property type="component" value="Unassembled WGS sequence"/>
</dbReference>
<dbReference type="GO" id="GO:0001682">
    <property type="term" value="P:tRNA 5'-leader removal"/>
    <property type="evidence" value="ECO:0007669"/>
    <property type="project" value="UniProtKB-UniRule"/>
</dbReference>
<organism evidence="9 10">
    <name type="scientific">Bifidobacterium boum</name>
    <dbReference type="NCBI Taxonomy" id="78343"/>
    <lineage>
        <taxon>Bacteria</taxon>
        <taxon>Bacillati</taxon>
        <taxon>Actinomycetota</taxon>
        <taxon>Actinomycetes</taxon>
        <taxon>Bifidobacteriales</taxon>
        <taxon>Bifidobacteriaceae</taxon>
        <taxon>Bifidobacterium</taxon>
    </lineage>
</organism>
<dbReference type="SUPFAM" id="SSF54211">
    <property type="entry name" value="Ribosomal protein S5 domain 2-like"/>
    <property type="match status" value="1"/>
</dbReference>
<sequence length="138" mass="15418">MERLKSHRDFVTVLKRRNKVSDHDIVVHYLVRDDSHSCPKTSQSDGIPATQADQRPPSDPSGRRVGLAVSKAVGHAVTRNAVKRRFRVLARQYEQLLPEHCDIVMRAKPSAAHAAYASLDRQVERLFAAVGTRAAQGR</sequence>
<evidence type="ECO:0000256" key="7">
    <source>
        <dbReference type="NCBIfam" id="TIGR00188"/>
    </source>
</evidence>
<keyword evidence="1 6" id="KW-0819">tRNA processing</keyword>
<keyword evidence="3 6" id="KW-0255">Endonuclease</keyword>
<dbReference type="GO" id="GO:0004526">
    <property type="term" value="F:ribonuclease P activity"/>
    <property type="evidence" value="ECO:0007669"/>
    <property type="project" value="UniProtKB-UniRule"/>
</dbReference>
<reference evidence="9 10" key="1">
    <citation type="submission" date="2020-04" db="EMBL/GenBank/DDBJ databases">
        <authorList>
            <person name="Hitch T.C.A."/>
            <person name="Wylensek D."/>
            <person name="Clavel T."/>
        </authorList>
    </citation>
    <scope>NUCLEOTIDE SEQUENCE [LARGE SCALE GENOMIC DNA]</scope>
    <source>
        <strain evidence="9 10">WCA-130-P53-4B</strain>
    </source>
</reference>
<proteinExistence type="inferred from homology"/>
<dbReference type="EC" id="3.1.26.5" evidence="6 7"/>
<dbReference type="EMBL" id="JABAGJ010000006">
    <property type="protein sequence ID" value="NMF02624.1"/>
    <property type="molecule type" value="Genomic_DNA"/>
</dbReference>
<evidence type="ECO:0000313" key="10">
    <source>
        <dbReference type="Proteomes" id="UP000583419"/>
    </source>
</evidence>
<evidence type="ECO:0000256" key="3">
    <source>
        <dbReference type="ARBA" id="ARBA00022759"/>
    </source>
</evidence>
<evidence type="ECO:0000256" key="8">
    <source>
        <dbReference type="SAM" id="MobiDB-lite"/>
    </source>
</evidence>
<dbReference type="OrthoDB" id="196964at2"/>
<dbReference type="PANTHER" id="PTHR33992">
    <property type="entry name" value="RIBONUCLEASE P PROTEIN COMPONENT"/>
    <property type="match status" value="1"/>
</dbReference>
<dbReference type="NCBIfam" id="TIGR00188">
    <property type="entry name" value="rnpA"/>
    <property type="match status" value="1"/>
</dbReference>
<evidence type="ECO:0000256" key="4">
    <source>
        <dbReference type="ARBA" id="ARBA00022801"/>
    </source>
</evidence>
<dbReference type="InterPro" id="IPR020568">
    <property type="entry name" value="Ribosomal_Su5_D2-typ_SF"/>
</dbReference>
<dbReference type="PANTHER" id="PTHR33992:SF1">
    <property type="entry name" value="RIBONUCLEASE P PROTEIN COMPONENT"/>
    <property type="match status" value="1"/>
</dbReference>
<accession>A0A848D3L9</accession>
<evidence type="ECO:0000256" key="5">
    <source>
        <dbReference type="ARBA" id="ARBA00022884"/>
    </source>
</evidence>
<comment type="similarity">
    <text evidence="6">Belongs to the RnpA family.</text>
</comment>
<dbReference type="RefSeq" id="WP_026503012.1">
    <property type="nucleotide sequence ID" value="NZ_JABAGJ010000006.1"/>
</dbReference>
<evidence type="ECO:0000256" key="2">
    <source>
        <dbReference type="ARBA" id="ARBA00022722"/>
    </source>
</evidence>
<dbReference type="InterPro" id="IPR014721">
    <property type="entry name" value="Ribsml_uS5_D2-typ_fold_subgr"/>
</dbReference>
<dbReference type="Pfam" id="PF00825">
    <property type="entry name" value="Ribonuclease_P"/>
    <property type="match status" value="1"/>
</dbReference>